<evidence type="ECO:0000313" key="2">
    <source>
        <dbReference type="EMBL" id="KAF7440768.1"/>
    </source>
</evidence>
<dbReference type="PROSITE" id="PS50012">
    <property type="entry name" value="RCC1_3"/>
    <property type="match status" value="1"/>
</dbReference>
<comment type="caution">
    <text evidence="2">The sequence shown here is derived from an EMBL/GenBank/DDBJ whole genome shotgun (WGS) entry which is preliminary data.</text>
</comment>
<organism evidence="2 3">
    <name type="scientific">Pleurotus ostreatus</name>
    <name type="common">Oyster mushroom</name>
    <name type="synonym">White-rot fungus</name>
    <dbReference type="NCBI Taxonomy" id="5322"/>
    <lineage>
        <taxon>Eukaryota</taxon>
        <taxon>Fungi</taxon>
        <taxon>Dikarya</taxon>
        <taxon>Basidiomycota</taxon>
        <taxon>Agaricomycotina</taxon>
        <taxon>Agaricomycetes</taxon>
        <taxon>Agaricomycetidae</taxon>
        <taxon>Agaricales</taxon>
        <taxon>Pleurotineae</taxon>
        <taxon>Pleurotaceae</taxon>
        <taxon>Pleurotus</taxon>
    </lineage>
</organism>
<dbReference type="Pfam" id="PF13540">
    <property type="entry name" value="RCC1_2"/>
    <property type="match status" value="1"/>
</dbReference>
<proteinExistence type="predicted"/>
<dbReference type="InterPro" id="IPR009091">
    <property type="entry name" value="RCC1/BLIP-II"/>
</dbReference>
<dbReference type="GO" id="GO:0034551">
    <property type="term" value="P:mitochondrial respiratory chain complex III assembly"/>
    <property type="evidence" value="ECO:0007669"/>
    <property type="project" value="TreeGrafter"/>
</dbReference>
<dbReference type="RefSeq" id="XP_036636612.1">
    <property type="nucleotide sequence ID" value="XM_036770767.1"/>
</dbReference>
<dbReference type="InterPro" id="IPR053245">
    <property type="entry name" value="MitoProcess-Associated"/>
</dbReference>
<protein>
    <submittedName>
        <fullName evidence="2">Uncharacterized protein</fullName>
    </submittedName>
</protein>
<dbReference type="VEuPathDB" id="FungiDB:PC9H_001116"/>
<name>A0A8H7DYE1_PLEOS</name>
<dbReference type="Gene3D" id="2.130.10.30">
    <property type="entry name" value="Regulator of chromosome condensation 1/beta-lactamase-inhibitor protein II"/>
    <property type="match status" value="1"/>
</dbReference>
<gene>
    <name evidence="2" type="ORF">PC9H_001116</name>
</gene>
<dbReference type="InterPro" id="IPR000408">
    <property type="entry name" value="Reg_chr_condens"/>
</dbReference>
<reference evidence="2" key="1">
    <citation type="submission" date="2019-07" db="EMBL/GenBank/DDBJ databases">
        <authorList>
            <person name="Palmer J.M."/>
        </authorList>
    </citation>
    <scope>NUCLEOTIDE SEQUENCE</scope>
    <source>
        <strain evidence="2">PC9</strain>
    </source>
</reference>
<keyword evidence="3" id="KW-1185">Reference proteome</keyword>
<dbReference type="PANTHER" id="PTHR47563:SF1">
    <property type="entry name" value="PROTEIN FMP25, MITOCHONDRIAL"/>
    <property type="match status" value="1"/>
</dbReference>
<dbReference type="PROSITE" id="PS00626">
    <property type="entry name" value="RCC1_2"/>
    <property type="match status" value="1"/>
</dbReference>
<dbReference type="GeneID" id="59370957"/>
<dbReference type="GO" id="GO:0005743">
    <property type="term" value="C:mitochondrial inner membrane"/>
    <property type="evidence" value="ECO:0007669"/>
    <property type="project" value="TreeGrafter"/>
</dbReference>
<dbReference type="Proteomes" id="UP000623687">
    <property type="component" value="Unassembled WGS sequence"/>
</dbReference>
<sequence>MFRQAAKGLLRGSLKGRSYSTGQGSRRISGKVPGVLLASAFAATFALNSAVVYNDAPAEQVPEQKKKADDVSSVSMEDQDSLHTTVWGSNKSGVLDPKAVDVDSFRTPTVVAWLHNVALRDLALHQKHAACVDARGDVYQWGEGFFSAENRDGKPTLTLRGKNIVSLQLTEGRVYALSASGKVYVLASDAATQFLPVGKPTPASTPWWSTGWMWGEEEDVDFAEVTPNCQLTWGEKITSISAGEHHLLALTSAGRTFAHPVTKDANAYGQLGLRKLDIPDHSERMHVGPHAARKTIELVPKSITDPYAKSSPYTRTSTPSANQVEAIADTSIRFCDKLYEIPSLKGIEIVQIAAGGRSSFAVTSTGRVLGWGANEFGQIGLGNNYKSDTVVIPTEVVLWQYTSNKTTSQCLNVTAGGDLTCFAVERKGEENIDVLMCGNGQYGGLGNNLYTNSQGAPLRAKNVSGRQEYSEATKSLHAIAPYSISVSPSGHVLLTLNADMNVGGRDLMVWGKNHDSELGNGKKGSSPLPSALTTTDGQRFMLMARTAKQVVDLQRKLWKRGVKVEQRAVAGYGNSIVYWRLC</sequence>
<dbReference type="AlphaFoldDB" id="A0A8H7DYE1"/>
<accession>A0A8H7DYE1</accession>
<evidence type="ECO:0000313" key="3">
    <source>
        <dbReference type="Proteomes" id="UP000623687"/>
    </source>
</evidence>
<dbReference type="EMBL" id="JACETU010000001">
    <property type="protein sequence ID" value="KAF7440768.1"/>
    <property type="molecule type" value="Genomic_DNA"/>
</dbReference>
<feature type="repeat" description="RCC1" evidence="1">
    <location>
        <begin position="366"/>
        <end position="426"/>
    </location>
</feature>
<evidence type="ECO:0000256" key="1">
    <source>
        <dbReference type="PROSITE-ProRule" id="PRU00235"/>
    </source>
</evidence>
<dbReference type="OrthoDB" id="10256179at2759"/>
<dbReference type="SUPFAM" id="SSF50985">
    <property type="entry name" value="RCC1/BLIP-II"/>
    <property type="match status" value="1"/>
</dbReference>
<dbReference type="PANTHER" id="PTHR47563">
    <property type="entry name" value="PROTEIN FMP25, MITOCHONDRIAL"/>
    <property type="match status" value="1"/>
</dbReference>